<dbReference type="GO" id="GO:0005524">
    <property type="term" value="F:ATP binding"/>
    <property type="evidence" value="ECO:0007669"/>
    <property type="project" value="UniProtKB-KW"/>
</dbReference>
<feature type="binding site" evidence="12">
    <location>
        <position position="39"/>
    </location>
    <ligand>
        <name>substrate</name>
    </ligand>
</feature>
<keyword evidence="9 12" id="KW-0418">Kinase</keyword>
<evidence type="ECO:0000313" key="16">
    <source>
        <dbReference type="EMBL" id="RGB76449.1"/>
    </source>
</evidence>
<reference evidence="16 17" key="1">
    <citation type="submission" date="2018-08" db="EMBL/GenBank/DDBJ databases">
        <title>A genome reference for cultivated species of the human gut microbiota.</title>
        <authorList>
            <person name="Zou Y."/>
            <person name="Xue W."/>
            <person name="Luo G."/>
        </authorList>
    </citation>
    <scope>NUCLEOTIDE SEQUENCE [LARGE SCALE GENOMIC DNA]</scope>
    <source>
        <strain evidence="16 17">OF01-3</strain>
    </source>
</reference>
<keyword evidence="12" id="KW-0963">Cytoplasm</keyword>
<feature type="binding site" evidence="12">
    <location>
        <position position="156"/>
    </location>
    <ligand>
        <name>substrate</name>
    </ligand>
</feature>
<evidence type="ECO:0000256" key="11">
    <source>
        <dbReference type="ARBA" id="ARBA00023152"/>
    </source>
</evidence>
<evidence type="ECO:0000256" key="13">
    <source>
        <dbReference type="PIRSR" id="PIRSR000724-1"/>
    </source>
</evidence>
<name>A0A3E2TII0_9FIRM</name>
<proteinExistence type="inferred from homology"/>
<dbReference type="EMBL" id="QVEU01000003">
    <property type="protein sequence ID" value="RGB76449.1"/>
    <property type="molecule type" value="Genomic_DNA"/>
</dbReference>
<evidence type="ECO:0000256" key="14">
    <source>
        <dbReference type="PIRSR" id="PIRSR000724-2"/>
    </source>
</evidence>
<comment type="pathway">
    <text evidence="2 12">Carbohydrate degradation; glycolysis; pyruvate from D-glyceraldehyde 3-phosphate: step 2/5.</text>
</comment>
<dbReference type="CDD" id="cd00318">
    <property type="entry name" value="Phosphoglycerate_kinase"/>
    <property type="match status" value="1"/>
</dbReference>
<dbReference type="InterPro" id="IPR015824">
    <property type="entry name" value="Phosphoglycerate_kinase_N"/>
</dbReference>
<dbReference type="PIRSF" id="PIRSF000724">
    <property type="entry name" value="Pgk"/>
    <property type="match status" value="1"/>
</dbReference>
<protein>
    <recommendedName>
        <fullName evidence="6 12">Phosphoglycerate kinase</fullName>
        <ecNumber evidence="5 12">2.7.2.3</ecNumber>
    </recommendedName>
</protein>
<feature type="binding site" evidence="12 13">
    <location>
        <begin position="62"/>
        <end position="65"/>
    </location>
    <ligand>
        <name>substrate</name>
    </ligand>
</feature>
<comment type="catalytic activity">
    <reaction evidence="1 12 15">
        <text>(2R)-3-phosphoglycerate + ATP = (2R)-3-phospho-glyceroyl phosphate + ADP</text>
        <dbReference type="Rhea" id="RHEA:14801"/>
        <dbReference type="ChEBI" id="CHEBI:30616"/>
        <dbReference type="ChEBI" id="CHEBI:57604"/>
        <dbReference type="ChEBI" id="CHEBI:58272"/>
        <dbReference type="ChEBI" id="CHEBI:456216"/>
        <dbReference type="EC" id="2.7.2.3"/>
    </reaction>
</comment>
<dbReference type="InterPro" id="IPR001576">
    <property type="entry name" value="Phosphoglycerate_kinase"/>
</dbReference>
<dbReference type="OrthoDB" id="9808460at2"/>
<dbReference type="PRINTS" id="PR00477">
    <property type="entry name" value="PHGLYCKINASE"/>
</dbReference>
<keyword evidence="7 12" id="KW-0808">Transferase</keyword>
<comment type="caution">
    <text evidence="16">The sequence shown here is derived from an EMBL/GenBank/DDBJ whole genome shotgun (WGS) entry which is preliminary data.</text>
</comment>
<dbReference type="RefSeq" id="WP_117521438.1">
    <property type="nucleotide sequence ID" value="NZ_AP031484.1"/>
</dbReference>
<evidence type="ECO:0000256" key="8">
    <source>
        <dbReference type="ARBA" id="ARBA00022741"/>
    </source>
</evidence>
<evidence type="ECO:0000256" key="7">
    <source>
        <dbReference type="ARBA" id="ARBA00022679"/>
    </source>
</evidence>
<dbReference type="PANTHER" id="PTHR11406:SF23">
    <property type="entry name" value="PHOSPHOGLYCERATE KINASE 1, CHLOROPLASTIC-RELATED"/>
    <property type="match status" value="1"/>
</dbReference>
<accession>A0A3E2TII0</accession>
<dbReference type="SUPFAM" id="SSF53748">
    <property type="entry name" value="Phosphoglycerate kinase"/>
    <property type="match status" value="1"/>
</dbReference>
<feature type="binding site" evidence="13">
    <location>
        <position position="123"/>
    </location>
    <ligand>
        <name>(2R)-3-phosphoglycerate</name>
        <dbReference type="ChEBI" id="CHEBI:58272"/>
    </ligand>
</feature>
<sequence>MNKKTVKDLDVNGKKVLVRVDFNVPLSKENKGEIADDTRIKAALPTIDYLLENNAKVILMSHLGRPKGEANPDFALKPVADWLENHYGEKFHFIPSPEVVDEKVKEEVNELKDGEVALLENTRFVAGETKNDEEFSKQLASLADLYVNDAFGTSHRSHSSNVGVASILPSAVGFLIEKEIDVMGKALEAPEHPFVSILGGAKVSDKIGVIENLIGKVDTILIGGGMAYTFLKAQGKEIGKSLLEEDKMDLSLELIEKAKANNVEILLPVDAVIADEIESGVETEIVDIDNIPADKEALDIGPKTAQIFAEKIKDAKTVVWNGPMGVFEIKEFSNGTNEVAKALAESEATTIVGGGDSALAIEMAGLKDKITHVSTGGGASLEFLEGKDLPGISAIEDK</sequence>
<keyword evidence="10 12" id="KW-0067">ATP-binding</keyword>
<dbReference type="Proteomes" id="UP000261011">
    <property type="component" value="Unassembled WGS sequence"/>
</dbReference>
<comment type="subcellular location">
    <subcellularLocation>
        <location evidence="12">Cytoplasm</location>
    </subcellularLocation>
</comment>
<keyword evidence="17" id="KW-1185">Reference proteome</keyword>
<dbReference type="GO" id="GO:0043531">
    <property type="term" value="F:ADP binding"/>
    <property type="evidence" value="ECO:0007669"/>
    <property type="project" value="TreeGrafter"/>
</dbReference>
<comment type="caution">
    <text evidence="12">Lacks conserved residue(s) required for the propagation of feature annotation.</text>
</comment>
<gene>
    <name evidence="12" type="primary">pgk</name>
    <name evidence="16" type="ORF">DXA39_04575</name>
</gene>
<dbReference type="PANTHER" id="PTHR11406">
    <property type="entry name" value="PHOSPHOGLYCERATE KINASE"/>
    <property type="match status" value="1"/>
</dbReference>
<dbReference type="GO" id="GO:0004618">
    <property type="term" value="F:phosphoglycerate kinase activity"/>
    <property type="evidence" value="ECO:0007669"/>
    <property type="project" value="UniProtKB-UniRule"/>
</dbReference>
<dbReference type="FunFam" id="3.40.50.1260:FF:000003">
    <property type="entry name" value="Phosphoglycerate kinase"/>
    <property type="match status" value="1"/>
</dbReference>
<feature type="binding site" evidence="13">
    <location>
        <position position="39"/>
    </location>
    <ligand>
        <name>(2R)-3-phosphoglycerate</name>
        <dbReference type="ChEBI" id="CHEBI:58272"/>
    </ligand>
</feature>
<organism evidence="16 17">
    <name type="scientific">Anaerococcus nagyae</name>
    <dbReference type="NCBI Taxonomy" id="1755241"/>
    <lineage>
        <taxon>Bacteria</taxon>
        <taxon>Bacillati</taxon>
        <taxon>Bacillota</taxon>
        <taxon>Tissierellia</taxon>
        <taxon>Tissierellales</taxon>
        <taxon>Peptoniphilaceae</taxon>
        <taxon>Anaerococcus</taxon>
    </lineage>
</organism>
<keyword evidence="11 12" id="KW-0324">Glycolysis</keyword>
<dbReference type="PROSITE" id="PS00111">
    <property type="entry name" value="PGLYCERATE_KINASE"/>
    <property type="match status" value="1"/>
</dbReference>
<dbReference type="FunFam" id="3.40.50.1260:FF:000006">
    <property type="entry name" value="Phosphoglycerate kinase"/>
    <property type="match status" value="1"/>
</dbReference>
<evidence type="ECO:0000256" key="9">
    <source>
        <dbReference type="ARBA" id="ARBA00022777"/>
    </source>
</evidence>
<keyword evidence="8 12" id="KW-0547">Nucleotide-binding</keyword>
<dbReference type="Pfam" id="PF00162">
    <property type="entry name" value="PGK"/>
    <property type="match status" value="1"/>
</dbReference>
<feature type="binding site" evidence="12">
    <location>
        <position position="123"/>
    </location>
    <ligand>
        <name>substrate</name>
    </ligand>
</feature>
<dbReference type="Gene3D" id="3.40.50.1260">
    <property type="entry name" value="Phosphoglycerate kinase, N-terminal domain"/>
    <property type="match status" value="2"/>
</dbReference>
<evidence type="ECO:0000256" key="4">
    <source>
        <dbReference type="ARBA" id="ARBA00011245"/>
    </source>
</evidence>
<dbReference type="InterPro" id="IPR015911">
    <property type="entry name" value="Phosphoglycerate_kinase_CS"/>
</dbReference>
<comment type="subunit">
    <text evidence="4 12">Monomer.</text>
</comment>
<evidence type="ECO:0000256" key="12">
    <source>
        <dbReference type="HAMAP-Rule" id="MF_00145"/>
    </source>
</evidence>
<dbReference type="UniPathway" id="UPA00109">
    <property type="reaction ID" value="UER00185"/>
</dbReference>
<evidence type="ECO:0000256" key="6">
    <source>
        <dbReference type="ARBA" id="ARBA00016471"/>
    </source>
</evidence>
<dbReference type="AlphaFoldDB" id="A0A3E2TII0"/>
<dbReference type="EC" id="2.7.2.3" evidence="5 12"/>
<dbReference type="GO" id="GO:0006094">
    <property type="term" value="P:gluconeogenesis"/>
    <property type="evidence" value="ECO:0007669"/>
    <property type="project" value="TreeGrafter"/>
</dbReference>
<feature type="binding site" evidence="12 13">
    <location>
        <begin position="21"/>
        <end position="23"/>
    </location>
    <ligand>
        <name>substrate</name>
    </ligand>
</feature>
<feature type="binding site" evidence="12 14">
    <location>
        <begin position="354"/>
        <end position="357"/>
    </location>
    <ligand>
        <name>ATP</name>
        <dbReference type="ChEBI" id="CHEBI:30616"/>
    </ligand>
</feature>
<feature type="binding site" evidence="12 14">
    <location>
        <position position="328"/>
    </location>
    <ligand>
        <name>ATP</name>
        <dbReference type="ChEBI" id="CHEBI:30616"/>
    </ligand>
</feature>
<dbReference type="GO" id="GO:0006096">
    <property type="term" value="P:glycolytic process"/>
    <property type="evidence" value="ECO:0007669"/>
    <property type="project" value="UniProtKB-UniRule"/>
</dbReference>
<dbReference type="HAMAP" id="MF_00145">
    <property type="entry name" value="Phosphoglyc_kinase"/>
    <property type="match status" value="1"/>
</dbReference>
<feature type="binding site" evidence="13">
    <location>
        <position position="156"/>
    </location>
    <ligand>
        <name>(2R)-3-phosphoglycerate</name>
        <dbReference type="ChEBI" id="CHEBI:58272"/>
    </ligand>
</feature>
<evidence type="ECO:0000256" key="10">
    <source>
        <dbReference type="ARBA" id="ARBA00022840"/>
    </source>
</evidence>
<evidence type="ECO:0000256" key="3">
    <source>
        <dbReference type="ARBA" id="ARBA00008982"/>
    </source>
</evidence>
<evidence type="ECO:0000256" key="5">
    <source>
        <dbReference type="ARBA" id="ARBA00013061"/>
    </source>
</evidence>
<evidence type="ECO:0000256" key="2">
    <source>
        <dbReference type="ARBA" id="ARBA00004838"/>
    </source>
</evidence>
<dbReference type="InterPro" id="IPR036043">
    <property type="entry name" value="Phosphoglycerate_kinase_sf"/>
</dbReference>
<feature type="binding site" evidence="12 14">
    <location>
        <position position="206"/>
    </location>
    <ligand>
        <name>ATP</name>
        <dbReference type="ChEBI" id="CHEBI:30616"/>
    </ligand>
</feature>
<evidence type="ECO:0000256" key="1">
    <source>
        <dbReference type="ARBA" id="ARBA00000642"/>
    </source>
</evidence>
<comment type="similarity">
    <text evidence="3 12 15">Belongs to the phosphoglycerate kinase family.</text>
</comment>
<evidence type="ECO:0000313" key="17">
    <source>
        <dbReference type="Proteomes" id="UP000261011"/>
    </source>
</evidence>
<evidence type="ECO:0000256" key="15">
    <source>
        <dbReference type="RuleBase" id="RU000532"/>
    </source>
</evidence>
<dbReference type="GO" id="GO:0005829">
    <property type="term" value="C:cytosol"/>
    <property type="evidence" value="ECO:0007669"/>
    <property type="project" value="TreeGrafter"/>
</dbReference>